<dbReference type="HOGENOM" id="CLU_1209339_0_0_0"/>
<reference evidence="1 2" key="1">
    <citation type="journal article" date="2009" name="Stand. Genomic Sci.">
        <title>Complete genome sequence of Thermanaerovibrio acidaminovorans type strain (Su883).</title>
        <authorList>
            <person name="Chovatia M."/>
            <person name="Sikorski J."/>
            <person name="Schroder M."/>
            <person name="Lapidus A."/>
            <person name="Nolan M."/>
            <person name="Tice H."/>
            <person name="Glavina Del Rio T."/>
            <person name="Copeland A."/>
            <person name="Cheng J.F."/>
            <person name="Lucas S."/>
            <person name="Chen F."/>
            <person name="Bruce D."/>
            <person name="Goodwin L."/>
            <person name="Pitluck S."/>
            <person name="Ivanova N."/>
            <person name="Mavromatis K."/>
            <person name="Ovchinnikova G."/>
            <person name="Pati A."/>
            <person name="Chen A."/>
            <person name="Palaniappan K."/>
            <person name="Land M."/>
            <person name="Hauser L."/>
            <person name="Chang Y.J."/>
            <person name="Jeffries C.D."/>
            <person name="Chain P."/>
            <person name="Saunders E."/>
            <person name="Detter J.C."/>
            <person name="Brettin T."/>
            <person name="Rohde M."/>
            <person name="Goker M."/>
            <person name="Spring S."/>
            <person name="Bristow J."/>
            <person name="Markowitz V."/>
            <person name="Hugenholtz P."/>
            <person name="Kyrpides N.C."/>
            <person name="Klenk H.P."/>
            <person name="Eisen J.A."/>
        </authorList>
    </citation>
    <scope>NUCLEOTIDE SEQUENCE [LARGE SCALE GENOMIC DNA]</scope>
    <source>
        <strain evidence="2">ATCC 49978 / DSM 6589 / Su883</strain>
    </source>
</reference>
<proteinExistence type="predicted"/>
<organism evidence="1 2">
    <name type="scientific">Thermanaerovibrio acidaminovorans (strain ATCC 49978 / DSM 6589 / Su883)</name>
    <name type="common">Selenomonas acidaminovorans</name>
    <dbReference type="NCBI Taxonomy" id="525903"/>
    <lineage>
        <taxon>Bacteria</taxon>
        <taxon>Thermotogati</taxon>
        <taxon>Synergistota</taxon>
        <taxon>Synergistia</taxon>
        <taxon>Synergistales</taxon>
        <taxon>Synergistaceae</taxon>
        <taxon>Thermanaerovibrio</taxon>
    </lineage>
</organism>
<evidence type="ECO:0008006" key="3">
    <source>
        <dbReference type="Google" id="ProtNLM"/>
    </source>
</evidence>
<dbReference type="EnsemblBacteria" id="ACZ19675">
    <property type="protein sequence ID" value="ACZ19675"/>
    <property type="gene ID" value="Taci_1445"/>
</dbReference>
<gene>
    <name evidence="1" type="ordered locus">Taci_1445</name>
</gene>
<name>D1B6N4_THEAS</name>
<dbReference type="AlphaFoldDB" id="D1B6N4"/>
<evidence type="ECO:0000313" key="1">
    <source>
        <dbReference type="EMBL" id="ACZ19675.1"/>
    </source>
</evidence>
<protein>
    <recommendedName>
        <fullName evidence="3">DUF2993 domain-containing protein</fullName>
    </recommendedName>
</protein>
<keyword evidence="2" id="KW-1185">Reference proteome</keyword>
<dbReference type="InterPro" id="IPR021373">
    <property type="entry name" value="DUF2993"/>
</dbReference>
<dbReference type="KEGG" id="tai:Taci_1445"/>
<dbReference type="RefSeq" id="WP_012870186.1">
    <property type="nucleotide sequence ID" value="NC_013522.1"/>
</dbReference>
<accession>D1B6N4</accession>
<dbReference type="Pfam" id="PF11209">
    <property type="entry name" value="LmeA"/>
    <property type="match status" value="1"/>
</dbReference>
<evidence type="ECO:0000313" key="2">
    <source>
        <dbReference type="Proteomes" id="UP000002030"/>
    </source>
</evidence>
<dbReference type="EMBL" id="CP001818">
    <property type="protein sequence ID" value="ACZ19675.1"/>
    <property type="molecule type" value="Genomic_DNA"/>
</dbReference>
<sequence>MTRKASLTTATLALGLLLFLGLGGVAPAQEVILQGDFAPADQAQRFVKALATGLNPEEMTVTIDQSPTNGEIRHLYVEARGARALGVRIDRIAMEAFFVKLTDQPDRPFSALEGLFHCSILEEDVNRFLKDATAGSGGDSWTKLSVRFADGGLKASGTFTPKGKGVSAVVRVEGRLSIRDQRAVELKDYTVKVNGSETDMEAIRRSIDGAQPIIDLSDMPFPVKLRSISTSAGRLTLDTQRSPSPFQGISYRFRP</sequence>
<dbReference type="Proteomes" id="UP000002030">
    <property type="component" value="Chromosome"/>
</dbReference>
<dbReference type="eggNOG" id="ENOG5032WDR">
    <property type="taxonomic scope" value="Bacteria"/>
</dbReference>
<dbReference type="OrthoDB" id="4452at2"/>